<dbReference type="EMBL" id="BNCD01000012">
    <property type="protein sequence ID" value="GHH82147.1"/>
    <property type="molecule type" value="Genomic_DNA"/>
</dbReference>
<evidence type="ECO:0000313" key="1">
    <source>
        <dbReference type="EMBL" id="GHH82147.1"/>
    </source>
</evidence>
<dbReference type="AlphaFoldDB" id="A0A919GCC1"/>
<organism evidence="1 2">
    <name type="scientific">Streptomyces sulfonofaciens</name>
    <dbReference type="NCBI Taxonomy" id="68272"/>
    <lineage>
        <taxon>Bacteria</taxon>
        <taxon>Bacillati</taxon>
        <taxon>Actinomycetota</taxon>
        <taxon>Actinomycetes</taxon>
        <taxon>Kitasatosporales</taxon>
        <taxon>Streptomycetaceae</taxon>
        <taxon>Streptomyces</taxon>
    </lineage>
</organism>
<proteinExistence type="predicted"/>
<reference evidence="1" key="1">
    <citation type="journal article" date="2014" name="Int. J. Syst. Evol. Microbiol.">
        <title>Complete genome sequence of Corynebacterium casei LMG S-19264T (=DSM 44701T), isolated from a smear-ripened cheese.</title>
        <authorList>
            <consortium name="US DOE Joint Genome Institute (JGI-PGF)"/>
            <person name="Walter F."/>
            <person name="Albersmeier A."/>
            <person name="Kalinowski J."/>
            <person name="Ruckert C."/>
        </authorList>
    </citation>
    <scope>NUCLEOTIDE SEQUENCE</scope>
    <source>
        <strain evidence="1">JCM 5069</strain>
    </source>
</reference>
<protein>
    <submittedName>
        <fullName evidence="1">Uncharacterized protein</fullName>
    </submittedName>
</protein>
<reference evidence="1" key="2">
    <citation type="submission" date="2020-09" db="EMBL/GenBank/DDBJ databases">
        <authorList>
            <person name="Sun Q."/>
            <person name="Ohkuma M."/>
        </authorList>
    </citation>
    <scope>NUCLEOTIDE SEQUENCE</scope>
    <source>
        <strain evidence="1">JCM 5069</strain>
    </source>
</reference>
<keyword evidence="2" id="KW-1185">Reference proteome</keyword>
<sequence length="288" mass="30501">MTPSSTPAHLAPAQEPLPGHFRGLFDDAALFPPGNAPMTTAVTRHFEHRTAWYGPMVGPFVCTDRRWRELAYGLAVPGPMLPLSLVVREWEALPETPAAVRAHPRVRLEAVEFLLEPAHSGYGPAYFAAELPRTATVYAEVPLGAEVPADVRMAAEAGWRVKFRTGGTEPGAFPSESALAKGLVQAVRAGVPFKLTAGLHQAIRHTGAATGFEHHGFLNALAATAAAGDGADAHTVARVLADRTADRVRAACTPARLAAARTWFTSFGTCSIDEPMTGLGALTLIGKD</sequence>
<evidence type="ECO:0000313" key="2">
    <source>
        <dbReference type="Proteomes" id="UP000603708"/>
    </source>
</evidence>
<comment type="caution">
    <text evidence="1">The sequence shown here is derived from an EMBL/GenBank/DDBJ whole genome shotgun (WGS) entry which is preliminary data.</text>
</comment>
<name>A0A919GCC1_9ACTN</name>
<dbReference type="Proteomes" id="UP000603708">
    <property type="component" value="Unassembled WGS sequence"/>
</dbReference>
<gene>
    <name evidence="1" type="ORF">GCM10018793_41260</name>
</gene>
<accession>A0A919GCC1</accession>
<dbReference type="RefSeq" id="WP_229924797.1">
    <property type="nucleotide sequence ID" value="NZ_BNCD01000012.1"/>
</dbReference>